<dbReference type="InterPro" id="IPR051436">
    <property type="entry name" value="Autophagy-related_EPG5"/>
</dbReference>
<dbReference type="OrthoDB" id="75419at2759"/>
<evidence type="ECO:0000256" key="3">
    <source>
        <dbReference type="SAM" id="MobiDB-lite"/>
    </source>
</evidence>
<sequence length="2611" mass="296314">MAEAVKERKPKKSKVKSKGKKTKSTEPGDNIGEEDEKVEELSGQQVVQKDKLSPEPGSDKSTEIDSPLQNEEKESSRKNIDVPEESEGKLASVINTPVDTEVLNENLPPDVHLENSSSESRSGEKQHKKEEESLPVDNDNTESTNKDQSFKILEEDSVNHATPEEGTTLENQKQENTSNATEELVSATKSISQGMVEEQEETKVKSTNATQVKSVEQSAKTSVSVEEPTKRKSKVVHRKIYPQLKELLSPDIILRPFSDEQLKSLYYNPLLEHQQVFVDDFLQQAQQDKHEFYELLMNYYRARVNYVNGEGELSGLQKEFKRQEEMVWVTSEHIATAQGTCLDKVSVSENHQYLQVTFDDKVAGDINKSLSSIRTALYDSLALHAYSAQLSRLQVESYIHQLYINCPFLQEIPRNAPVQAFLPEQRSPQADQQMSMLKKCISILFLFQRRPVKDEQFTQDARMWLTRLVASLLRIATLEDHWFILNHVLRCPAGVGKWASNYIQLVQPRLSRGQSSLGGPLLDNFIAMLATLMLPVKARTDFLSHMNVSLTPSADNGVDNPWVLVDSDGEEDEDPANSWQYLQENDVVALLHQFPLDAVFRHALLIETDEEGQDLYFIHKSSEQSMLRLFAFATSLMKILGQGLQTFKLGRYRQFNKRIGRLVRHTIQFVSDHWMNFKSAFSHLPEQSKQRLQLELDHVFMRATDCILSAQKLGSWQFMADMPYGSVSMEMMWKLLWLLHFVDAGETVQFSVEICKQKMKDPDSKLAFEEKLLAMPLSEATYLLTAFTNMARSRPPEDIEFVNAITEEMFEISYVSTHTREFCAKTGRQLLATLATSHPCVISTLLRLIQQHLDTIGMLSDHKTKLFTVSMYLFRELPLFLWELTSEDLETIHHWVLNLPLVSTENQLGRLILSRLNYGLTKQEDRLFLDIAFHRKIAILIVESYLKQVAAKGMSGVITEGVKQVASVVSQQKTSQQQFHDWAWDTILKLRLHKHQQPRPVMGANEDQGFDPCDLFDPVMLVISKMTDNNGALACYVATVMTKIGHSVSEFLSAGLPRLQCLVQQHHSTAVIQVLYVIVPLFYDSPQPLIKSELFQTILHSLLSADQTYAKMAKSLLYSDFPGEIVKMLACMIQTQINGASAMLPYSPPMVIELWMNMLTQNTVWYQDRNVQYLINFLIKSGHSCKGGKEVIETLMYNQYKLFIKSQGGHSMVSSLVSWIATGSAAIPTFLEGASLPEFPWLAYHLLHAEEQYQHDSYLWQVVQIELITKPKLTVDQAVKKAIINLKIEGSLPASRLCIYRWGQQALDTAVDHPLLPLLWQRFFQLYLGRPAHTPGLPERGGIGHKFFESSVNTSLLKRMKKRLNEATEHHHKVLQEQSLETADIDTGTRRTDEERSGRDGEAEEEEEENLLLHNVGYQKSREFHQSLVRYYQTLGFWLEEPRLHDPHLYLPGLPPQYDAERLLKLFQNQTEPWVEFLDSAQLDYELSQMVSEWVTKMCPKANYRMRRNSMIDAYNPLAATERILGRLQRYEQPLPPPPLVPLKAPLPDVSPSILGDKDTLIYTISADLAGLVEYSKLFMASVSQHLALDLSYQELLPNLYRNEPTMKEMYISCKSTFSLSHNCKGPAFVTVRFEEKKRNESVYQRVEENRSEWKQLLAQSSQPPPQNICSAAVHVENVIIALIKEAHSESPVPPQYSSVGSALFYHMASMIGDETKYYPPTRQFFSSCIEILGQEFISPNPKESLPLLETILKSPSLGGLLAPHFFPNACPDTFVRMYEQVIDASQRHGCDVTFMLLTKFDVPQWLGNVRPVHSERSHLVETIGKALCQCGNEPAENTLMVFEVYRSHLKKLTSYEFPDQYGDVLKLLLNASSTGKLCPKIWGDFLESIGCKYVRQEGFDLSYADNMMQSQALTTTAQFKESIDWLSTYFMKLRTTTPSLASFGLYSQWKPYVTHISVFLGYLCGSLVLKTVGSLQAGQANFNPQEGAESVWQATVQVFAPWLEPLHRDNGEVLCPWIVGDTNTAFDMVAMFTESVACNFKQLEGFIPPFARNALTLVWEYYVKVLSAKKTPEHILQVFHARLTTLQWGKFLPDLQTLELMVKLQAVGTRESFVFLGLVFTQMPWQDIVNFYLTQQPAEGTTGLMAILFQLLIQMSQEKGLMDVQGSDLPRLLLLAESFPWHFLDADNFKRVSDWFLQYCDPKCVLAERSSNSAVVLRLLKSAAGFVSATGSPFHPETPRKRALYVHCVVELVCKCSQMKGVDPENFTTLILNLLTEVETVVSTIPDLSIQWEESVTLCVEVLQLLNNCNPQTTTVTAVLRSISQWIESSPCTVLLLPLVTAGCRCLASIVHMVQIIENCMDAFFNSGLELSESYGWGRLLSAMQIPELTFREFLVESLRQGSYLTLYAYVLQHLPKCQSLDEENSHIAGIVQWTATAKPTSENEAKLFLWWGKILDLLLRQIDFGASHAIVIRSLNNFIAALTTLGEDKISAGLLGAIGLGRASNLSVRFRLVARSLSAFLQAQIVKNNALRLVPHDHTPPNVQQIVTSLRNLKTNKQYTPLKEQIDFACQFVSSRGRCLRDAKFLLAELTGVLFPEKRYLAVVQNPQP</sequence>
<evidence type="ECO:0000256" key="1">
    <source>
        <dbReference type="ARBA" id="ARBA00010948"/>
    </source>
</evidence>
<dbReference type="Pfam" id="PF26106">
    <property type="entry name" value="TPR_Epg5_C"/>
    <property type="match status" value="1"/>
</dbReference>
<keyword evidence="2" id="KW-0072">Autophagy</keyword>
<feature type="compositionally biased region" description="Basic and acidic residues" evidence="3">
    <location>
        <begin position="1387"/>
        <end position="1401"/>
    </location>
</feature>
<feature type="compositionally biased region" description="Basic and acidic residues" evidence="3">
    <location>
        <begin position="144"/>
        <end position="158"/>
    </location>
</feature>
<evidence type="ECO:0000313" key="7">
    <source>
        <dbReference type="RefSeq" id="XP_013408244.1"/>
    </source>
</evidence>
<proteinExistence type="inferred from homology"/>
<dbReference type="InterPro" id="IPR058750">
    <property type="entry name" value="TPR_Epg5"/>
</dbReference>
<keyword evidence="6" id="KW-1185">Reference proteome</keyword>
<feature type="region of interest" description="Disordered" evidence="3">
    <location>
        <begin position="1"/>
        <end position="184"/>
    </location>
</feature>
<dbReference type="Pfam" id="PF26573">
    <property type="entry name" value="TPR_Epg5_2"/>
    <property type="match status" value="1"/>
</dbReference>
<dbReference type="Proteomes" id="UP000085678">
    <property type="component" value="Unplaced"/>
</dbReference>
<dbReference type="GeneID" id="106172173"/>
<protein>
    <submittedName>
        <fullName evidence="7">Ectopic P granules protein 5 homolog isoform X2</fullName>
    </submittedName>
</protein>
<reference evidence="7" key="1">
    <citation type="submission" date="2025-08" db="UniProtKB">
        <authorList>
            <consortium name="RefSeq"/>
        </authorList>
    </citation>
    <scope>IDENTIFICATION</scope>
    <source>
        <tissue evidence="7">Gonads</tissue>
    </source>
</reference>
<comment type="similarity">
    <text evidence="1">Belongs to the EPG5 family.</text>
</comment>
<name>A0A1S3JED0_LINAN</name>
<evidence type="ECO:0000313" key="6">
    <source>
        <dbReference type="Proteomes" id="UP000085678"/>
    </source>
</evidence>
<dbReference type="Pfam" id="PF26103">
    <property type="entry name" value="TPR_Epg5"/>
    <property type="match status" value="1"/>
</dbReference>
<feature type="compositionally biased region" description="Basic and acidic residues" evidence="3">
    <location>
        <begin position="121"/>
        <end position="132"/>
    </location>
</feature>
<feature type="compositionally biased region" description="Basic and acidic residues" evidence="3">
    <location>
        <begin position="70"/>
        <end position="81"/>
    </location>
</feature>
<dbReference type="InterPro" id="IPR059030">
    <property type="entry name" value="TPR_Epg5_mid"/>
</dbReference>
<gene>
    <name evidence="7" type="primary">LOC106172173</name>
</gene>
<accession>A0A1S3JED0</accession>
<evidence type="ECO:0000259" key="4">
    <source>
        <dbReference type="Pfam" id="PF26103"/>
    </source>
</evidence>
<feature type="compositionally biased region" description="Basic and acidic residues" evidence="3">
    <location>
        <begin position="48"/>
        <end position="63"/>
    </location>
</feature>
<evidence type="ECO:0000259" key="5">
    <source>
        <dbReference type="Pfam" id="PF26573"/>
    </source>
</evidence>
<feature type="domain" description="Epg5-like central TPR repeats" evidence="4">
    <location>
        <begin position="1741"/>
        <end position="2126"/>
    </location>
</feature>
<dbReference type="GO" id="GO:0005737">
    <property type="term" value="C:cytoplasm"/>
    <property type="evidence" value="ECO:0007669"/>
    <property type="project" value="TreeGrafter"/>
</dbReference>
<dbReference type="RefSeq" id="XP_013408244.1">
    <property type="nucleotide sequence ID" value="XM_013552790.1"/>
</dbReference>
<evidence type="ECO:0000256" key="2">
    <source>
        <dbReference type="ARBA" id="ARBA00023006"/>
    </source>
</evidence>
<organism evidence="6 7">
    <name type="scientific">Lingula anatina</name>
    <name type="common">Brachiopod</name>
    <name type="synonym">Lingula unguis</name>
    <dbReference type="NCBI Taxonomy" id="7574"/>
    <lineage>
        <taxon>Eukaryota</taxon>
        <taxon>Metazoa</taxon>
        <taxon>Spiralia</taxon>
        <taxon>Lophotrochozoa</taxon>
        <taxon>Brachiopoda</taxon>
        <taxon>Linguliformea</taxon>
        <taxon>Lingulata</taxon>
        <taxon>Lingulida</taxon>
        <taxon>Linguloidea</taxon>
        <taxon>Lingulidae</taxon>
        <taxon>Lingula</taxon>
    </lineage>
</organism>
<feature type="region of interest" description="Disordered" evidence="3">
    <location>
        <begin position="1368"/>
        <end position="1409"/>
    </location>
</feature>
<feature type="compositionally biased region" description="Basic residues" evidence="3">
    <location>
        <begin position="8"/>
        <end position="22"/>
    </location>
</feature>
<feature type="compositionally biased region" description="Polar residues" evidence="3">
    <location>
        <begin position="168"/>
        <end position="184"/>
    </location>
</feature>
<dbReference type="GO" id="GO:0097352">
    <property type="term" value="P:autophagosome maturation"/>
    <property type="evidence" value="ECO:0007669"/>
    <property type="project" value="TreeGrafter"/>
</dbReference>
<dbReference type="PANTHER" id="PTHR31139">
    <property type="entry name" value="ECTOPIC P GRANULES PROTEIN 5 HOMOLOG"/>
    <property type="match status" value="1"/>
</dbReference>
<feature type="domain" description="Epg5-like TPR" evidence="5">
    <location>
        <begin position="1254"/>
        <end position="1479"/>
    </location>
</feature>
<dbReference type="PANTHER" id="PTHR31139:SF4">
    <property type="entry name" value="ECTOPIC P GRANULES PROTEIN 5 HOMOLOG"/>
    <property type="match status" value="1"/>
</dbReference>